<evidence type="ECO:0000256" key="1">
    <source>
        <dbReference type="SAM" id="MobiDB-lite"/>
    </source>
</evidence>
<dbReference type="STRING" id="1797457.A2160_05235"/>
<dbReference type="Proteomes" id="UP000177006">
    <property type="component" value="Unassembled WGS sequence"/>
</dbReference>
<dbReference type="AlphaFoldDB" id="A0A1F5E6T7"/>
<evidence type="ECO:0000313" key="2">
    <source>
        <dbReference type="EMBL" id="OGD63020.1"/>
    </source>
</evidence>
<evidence type="ECO:0000313" key="3">
    <source>
        <dbReference type="Proteomes" id="UP000177006"/>
    </source>
</evidence>
<comment type="caution">
    <text evidence="2">The sequence shown here is derived from an EMBL/GenBank/DDBJ whole genome shotgun (WGS) entry which is preliminary data.</text>
</comment>
<reference evidence="2 3" key="1">
    <citation type="journal article" date="2016" name="Nat. Commun.">
        <title>Thousands of microbial genomes shed light on interconnected biogeochemical processes in an aquifer system.</title>
        <authorList>
            <person name="Anantharaman K."/>
            <person name="Brown C.T."/>
            <person name="Hug L.A."/>
            <person name="Sharon I."/>
            <person name="Castelle C.J."/>
            <person name="Probst A.J."/>
            <person name="Thomas B.C."/>
            <person name="Singh A."/>
            <person name="Wilkins M.J."/>
            <person name="Karaoz U."/>
            <person name="Brodie E.L."/>
            <person name="Williams K.H."/>
            <person name="Hubbard S.S."/>
            <person name="Banfield J.F."/>
        </authorList>
    </citation>
    <scope>NUCLEOTIDE SEQUENCE [LARGE SCALE GENOMIC DNA]</scope>
</reference>
<protein>
    <submittedName>
        <fullName evidence="2">Uncharacterized protein</fullName>
    </submittedName>
</protein>
<accession>A0A1F5E6T7</accession>
<gene>
    <name evidence="2" type="ORF">A2160_05235</name>
</gene>
<proteinExistence type="predicted"/>
<organism evidence="2 3">
    <name type="scientific">Candidatus Beckwithbacteria bacterium RBG_13_42_9</name>
    <dbReference type="NCBI Taxonomy" id="1797457"/>
    <lineage>
        <taxon>Bacteria</taxon>
        <taxon>Candidatus Beckwithiibacteriota</taxon>
    </lineage>
</organism>
<name>A0A1F5E6T7_9BACT</name>
<dbReference type="EMBL" id="MEZK01000013">
    <property type="protein sequence ID" value="OGD63020.1"/>
    <property type="molecule type" value="Genomic_DNA"/>
</dbReference>
<feature type="region of interest" description="Disordered" evidence="1">
    <location>
        <begin position="134"/>
        <end position="167"/>
    </location>
</feature>
<sequence length="167" mass="18118">MAVKRIEIKQDIPPLVELHQESPEGDAALYQVVILGELFPRALNIEPQLMAGRRGEVIGAWDEQGGVEVHTPFDPSNDHPDYTSGAIPVVALDPYSHTDTATIDAQPTLATVRSHGASRVKPVDVDVVIVAAGGDPNAQSGLKSDTEPGHGFFTEHWNRPTKRHAHR</sequence>